<protein>
    <submittedName>
        <fullName evidence="1">Uncharacterized protein</fullName>
    </submittedName>
</protein>
<dbReference type="Proteomes" id="UP000218041">
    <property type="component" value="Unassembled WGS sequence"/>
</dbReference>
<dbReference type="AlphaFoldDB" id="A0AB36RJX1"/>
<name>A0AB36RJX1_9CORY</name>
<evidence type="ECO:0000313" key="1">
    <source>
        <dbReference type="EMBL" id="PAT09955.1"/>
    </source>
</evidence>
<proteinExistence type="predicted"/>
<reference evidence="1 2" key="1">
    <citation type="submission" date="2017-08" db="EMBL/GenBank/DDBJ databases">
        <title>Whole genome sequences of 6 clinical strains closest to Corynebacterium imitans.</title>
        <authorList>
            <person name="Bernier A.-M."/>
            <person name="Burdz T."/>
            <person name="Bernard K."/>
        </authorList>
    </citation>
    <scope>NUCLEOTIDE SEQUENCE [LARGE SCALE GENOMIC DNA]</scope>
    <source>
        <strain evidence="1 2">NML92-0415</strain>
    </source>
</reference>
<sequence length="178" mass="20397">MMESFEGPQNAIVSGNLMELGRGHYTDVEKMGLVHTSDPQIAAKVYVKRFPKSVKHSIDKTIGFEAYLEKVSQMFSDWFDEIGGFTPDLLGGVTQFYWEHRMATWYGPAMVERDFYGESFIPFNSHAVFEQMLGVDKELRERNETFIAAVTLVDSRLLSIPINPSSWPSKEPFDLRRC</sequence>
<organism evidence="1 2">
    <name type="scientific">Corynebacterium hadale</name>
    <dbReference type="NCBI Taxonomy" id="2026255"/>
    <lineage>
        <taxon>Bacteria</taxon>
        <taxon>Bacillati</taxon>
        <taxon>Actinomycetota</taxon>
        <taxon>Actinomycetes</taxon>
        <taxon>Mycobacteriales</taxon>
        <taxon>Corynebacteriaceae</taxon>
        <taxon>Corynebacterium</taxon>
    </lineage>
</organism>
<accession>A0AB36RJX1</accession>
<gene>
    <name evidence="1" type="ORF">CKJ80_08285</name>
</gene>
<dbReference type="EMBL" id="NSGP01000011">
    <property type="protein sequence ID" value="PAT09955.1"/>
    <property type="molecule type" value="Genomic_DNA"/>
</dbReference>
<evidence type="ECO:0000313" key="2">
    <source>
        <dbReference type="Proteomes" id="UP000218041"/>
    </source>
</evidence>
<comment type="caution">
    <text evidence="1">The sequence shown here is derived from an EMBL/GenBank/DDBJ whole genome shotgun (WGS) entry which is preliminary data.</text>
</comment>